<dbReference type="EMBL" id="LC074692">
    <property type="protein sequence ID" value="BAS22091.1"/>
    <property type="molecule type" value="Genomic_DNA"/>
</dbReference>
<dbReference type="AlphaFoldDB" id="A0A0K2S4S0"/>
<feature type="chain" id="PRO_5005483525" evidence="1">
    <location>
        <begin position="28"/>
        <end position="80"/>
    </location>
</feature>
<feature type="signal peptide" evidence="1">
    <location>
        <begin position="1"/>
        <end position="27"/>
    </location>
</feature>
<protein>
    <submittedName>
        <fullName evidence="2">Alpha-xylosidase</fullName>
    </submittedName>
</protein>
<evidence type="ECO:0000313" key="2">
    <source>
        <dbReference type="EMBL" id="BAS22091.1"/>
    </source>
</evidence>
<gene>
    <name evidence="2" type="primary">TRG1</name>
    <name evidence="2" type="synonym">XYL1</name>
</gene>
<evidence type="ECO:0000256" key="1">
    <source>
        <dbReference type="SAM" id="SignalP"/>
    </source>
</evidence>
<reference evidence="2" key="1">
    <citation type="submission" date="2015-08" db="EMBL/GenBank/DDBJ databases">
        <title>Complete DNA Sequence of Pseudomonas syringae pv. actinidiae, the Causal Agent of Kiwifruit Canker Disease.</title>
        <authorList>
            <person name="Rikkerink E.H.A."/>
            <person name="Fineran P.C."/>
        </authorList>
    </citation>
    <scope>NUCLEOTIDE SEQUENCE</scope>
</reference>
<proteinExistence type="predicted"/>
<dbReference type="TAIR" id="AT1G68560"/>
<sequence length="80" mass="8826">MASSSSSLAFSLSLLLALILCFSPTQSYKTIGKGYRLVSIEESPDGGFIGYLQVKQKNKIYGSDITTLRLFVKHETDSHH</sequence>
<keyword evidence="1" id="KW-0732">Signal</keyword>
<organism evidence="2">
    <name type="scientific">Arabidopsis thaliana</name>
    <name type="common">Mouse-ear cress</name>
    <dbReference type="NCBI Taxonomy" id="3702"/>
    <lineage>
        <taxon>Eukaryota</taxon>
        <taxon>Viridiplantae</taxon>
        <taxon>Streptophyta</taxon>
        <taxon>Embryophyta</taxon>
        <taxon>Tracheophyta</taxon>
        <taxon>Spermatophyta</taxon>
        <taxon>Magnoliopsida</taxon>
        <taxon>eudicotyledons</taxon>
        <taxon>Gunneridae</taxon>
        <taxon>Pentapetalae</taxon>
        <taxon>rosids</taxon>
        <taxon>malvids</taxon>
        <taxon>Brassicales</taxon>
        <taxon>Brassicaceae</taxon>
        <taxon>Camelineae</taxon>
        <taxon>Arabidopsis</taxon>
    </lineage>
</organism>
<dbReference type="ExpressionAtlas" id="A0A0K2S4S0">
    <property type="expression patterns" value="baseline and differential"/>
</dbReference>
<name>A0A0K2S4S0_ARATH</name>
<accession>A0A0K2S4S0</accession>